<name>A0A0M8MZL2_ESCWE</name>
<keyword evidence="1" id="KW-1133">Transmembrane helix</keyword>
<reference evidence="2 3" key="1">
    <citation type="submission" date="2015-07" db="EMBL/GenBank/DDBJ databases">
        <title>The genome of the fungus Escovopsis weberi, a specialized disease agent of ant agriculture.</title>
        <authorList>
            <person name="de Man T.J."/>
            <person name="Stajich J.E."/>
            <person name="Kubicek C.P."/>
            <person name="Chenthamara K."/>
            <person name="Atanasova L."/>
            <person name="Druzhinina I.S."/>
            <person name="Birnbaum S."/>
            <person name="Barribeau S.M."/>
            <person name="Teiling C."/>
            <person name="Suen G."/>
            <person name="Currie C."/>
            <person name="Gerardo N.M."/>
        </authorList>
    </citation>
    <scope>NUCLEOTIDE SEQUENCE [LARGE SCALE GENOMIC DNA]</scope>
</reference>
<gene>
    <name evidence="2" type="ORF">ESCO_002417</name>
</gene>
<sequence length="465" mass="50859">MSLDYPICVENVGIGILGDTSPAAVEFEGRLWVFYNDLGDNGIWYTRFDGIGWEHARCMKGPTRDKAFLPRRGSSPCPVVHRGRLYVFWGNRLADGILYAVWDGKRFLGTNDVGALSGRPIGLGAHTSPAAISFDDKLYLFWTGSANDALYFTTCSGPAADRWQQAQSCLDFVDGVGVAPGTSPALAVFRDALHVFYNGAGNDGTWYFTHSPPSSSSSSAAWSDLVSIQQTVGGNGFLSKTSPVALAMADTDRLGLFWTGAGVNGVWYSLFNDGRWYKQQSVLKAVSNHALHSNSNCSAVEFLHEPYIFWAGLEGGLWFTTRRVYDAARDEREIFAVLLAESFDEIHLSLALRDPDLAAAARDQLSLWPDRDEQDPDALYTPHGRLDNARCVSAFASAVMAFRSPRALIAAGMYTLASVLYLSVSKGYVVRMRVLLLNGSLKAEIVGPGKDHSFPPLPQQRDGEL</sequence>
<evidence type="ECO:0000256" key="1">
    <source>
        <dbReference type="SAM" id="Phobius"/>
    </source>
</evidence>
<organism evidence="2 3">
    <name type="scientific">Escovopsis weberi</name>
    <dbReference type="NCBI Taxonomy" id="150374"/>
    <lineage>
        <taxon>Eukaryota</taxon>
        <taxon>Fungi</taxon>
        <taxon>Dikarya</taxon>
        <taxon>Ascomycota</taxon>
        <taxon>Pezizomycotina</taxon>
        <taxon>Sordariomycetes</taxon>
        <taxon>Hypocreomycetidae</taxon>
        <taxon>Hypocreales</taxon>
        <taxon>Hypocreaceae</taxon>
        <taxon>Escovopsis</taxon>
    </lineage>
</organism>
<dbReference type="AlphaFoldDB" id="A0A0M8MZL2"/>
<comment type="caution">
    <text evidence="2">The sequence shown here is derived from an EMBL/GenBank/DDBJ whole genome shotgun (WGS) entry which is preliminary data.</text>
</comment>
<proteinExistence type="predicted"/>
<protein>
    <submittedName>
        <fullName evidence="2">Uncharacterized protein</fullName>
    </submittedName>
</protein>
<evidence type="ECO:0000313" key="2">
    <source>
        <dbReference type="EMBL" id="KOS17494.1"/>
    </source>
</evidence>
<keyword evidence="1" id="KW-0472">Membrane</keyword>
<accession>A0A0M8MZL2</accession>
<keyword evidence="3" id="KW-1185">Reference proteome</keyword>
<evidence type="ECO:0000313" key="3">
    <source>
        <dbReference type="Proteomes" id="UP000053831"/>
    </source>
</evidence>
<dbReference type="EMBL" id="LGSR01000022">
    <property type="protein sequence ID" value="KOS17494.1"/>
    <property type="molecule type" value="Genomic_DNA"/>
</dbReference>
<dbReference type="Proteomes" id="UP000053831">
    <property type="component" value="Unassembled WGS sequence"/>
</dbReference>
<feature type="transmembrane region" description="Helical" evidence="1">
    <location>
        <begin position="407"/>
        <end position="424"/>
    </location>
</feature>
<dbReference type="OrthoDB" id="3219467at2759"/>
<dbReference type="SUPFAM" id="SSF89372">
    <property type="entry name" value="Fucose-specific lectin"/>
    <property type="match status" value="2"/>
</dbReference>
<keyword evidence="1" id="KW-0812">Transmembrane</keyword>